<feature type="compositionally biased region" description="Low complexity" evidence="1">
    <location>
        <begin position="111"/>
        <end position="131"/>
    </location>
</feature>
<name>A0A2P6VIS6_9CHLO</name>
<proteinExistence type="predicted"/>
<organism evidence="2 3">
    <name type="scientific">Micractinium conductrix</name>
    <dbReference type="NCBI Taxonomy" id="554055"/>
    <lineage>
        <taxon>Eukaryota</taxon>
        <taxon>Viridiplantae</taxon>
        <taxon>Chlorophyta</taxon>
        <taxon>core chlorophytes</taxon>
        <taxon>Trebouxiophyceae</taxon>
        <taxon>Chlorellales</taxon>
        <taxon>Chlorellaceae</taxon>
        <taxon>Chlorella clade</taxon>
        <taxon>Micractinium</taxon>
    </lineage>
</organism>
<dbReference type="Proteomes" id="UP000239649">
    <property type="component" value="Unassembled WGS sequence"/>
</dbReference>
<dbReference type="AlphaFoldDB" id="A0A2P6VIS6"/>
<feature type="compositionally biased region" description="Low complexity" evidence="1">
    <location>
        <begin position="35"/>
        <end position="44"/>
    </location>
</feature>
<dbReference type="EMBL" id="LHPF02000005">
    <property type="protein sequence ID" value="PSC73957.1"/>
    <property type="molecule type" value="Genomic_DNA"/>
</dbReference>
<feature type="compositionally biased region" description="Basic residues" evidence="1">
    <location>
        <begin position="74"/>
        <end position="85"/>
    </location>
</feature>
<gene>
    <name evidence="2" type="ORF">C2E20_2531</name>
</gene>
<feature type="compositionally biased region" description="Low complexity" evidence="1">
    <location>
        <begin position="140"/>
        <end position="152"/>
    </location>
</feature>
<feature type="compositionally biased region" description="Low complexity" evidence="1">
    <location>
        <begin position="161"/>
        <end position="171"/>
    </location>
</feature>
<protein>
    <submittedName>
        <fullName evidence="2">Uncharacterized protein</fullName>
    </submittedName>
</protein>
<keyword evidence="3" id="KW-1185">Reference proteome</keyword>
<accession>A0A2P6VIS6</accession>
<reference evidence="2 3" key="1">
    <citation type="journal article" date="2018" name="Plant J.">
        <title>Genome sequences of Chlorella sorokiniana UTEX 1602 and Micractinium conductrix SAG 241.80: implications to maltose excretion by a green alga.</title>
        <authorList>
            <person name="Arriola M.B."/>
            <person name="Velmurugan N."/>
            <person name="Zhang Y."/>
            <person name="Plunkett M.H."/>
            <person name="Hondzo H."/>
            <person name="Barney B.M."/>
        </authorList>
    </citation>
    <scope>NUCLEOTIDE SEQUENCE [LARGE SCALE GENOMIC DNA]</scope>
    <source>
        <strain evidence="2 3">SAG 241.80</strain>
    </source>
</reference>
<sequence>MTRHGKPGSALGRAGLTQLAAPTAGQPRKKGRGGSATTPAGASALKERKARAAQPADGGKKGGGGGGRSGATRAVRKPSAPKRKNLATSPSISQAEGVEGSERSDQDQLADELLLPAAAAARRQQRRQQVVQEEDEGEEAPPAAAAAAAPPQQRGPPPNAPAGAAAGPGEDLVVDLDESGGHWVGGTEGEPHLTLAVPANINRYLRSYQREGIRFLMSP</sequence>
<evidence type="ECO:0000256" key="1">
    <source>
        <dbReference type="SAM" id="MobiDB-lite"/>
    </source>
</evidence>
<comment type="caution">
    <text evidence="2">The sequence shown here is derived from an EMBL/GenBank/DDBJ whole genome shotgun (WGS) entry which is preliminary data.</text>
</comment>
<feature type="region of interest" description="Disordered" evidence="1">
    <location>
        <begin position="1"/>
        <end position="190"/>
    </location>
</feature>
<evidence type="ECO:0000313" key="2">
    <source>
        <dbReference type="EMBL" id="PSC73957.1"/>
    </source>
</evidence>
<evidence type="ECO:0000313" key="3">
    <source>
        <dbReference type="Proteomes" id="UP000239649"/>
    </source>
</evidence>